<dbReference type="HAMAP" id="MF_01161">
    <property type="entry name" value="tRNA_Ile_lys_synt"/>
    <property type="match status" value="1"/>
</dbReference>
<feature type="binding site" evidence="8">
    <location>
        <begin position="28"/>
        <end position="33"/>
    </location>
    <ligand>
        <name>ATP</name>
        <dbReference type="ChEBI" id="CHEBI:30616"/>
    </ligand>
</feature>
<evidence type="ECO:0000256" key="8">
    <source>
        <dbReference type="HAMAP-Rule" id="MF_01161"/>
    </source>
</evidence>
<evidence type="ECO:0000256" key="7">
    <source>
        <dbReference type="ARBA" id="ARBA00048539"/>
    </source>
</evidence>
<dbReference type="InterPro" id="IPR011063">
    <property type="entry name" value="TilS/TtcA_N"/>
</dbReference>
<dbReference type="Proteomes" id="UP000199705">
    <property type="component" value="Unassembled WGS sequence"/>
</dbReference>
<dbReference type="SUPFAM" id="SSF56037">
    <property type="entry name" value="PheT/TilS domain"/>
    <property type="match status" value="1"/>
</dbReference>
<sequence length="445" mass="50500">MLPVNQFVNFIEQNSLFTPAAKILAAVSGGIDSVLMVHLLKAAGYDFGIAHCNFQLRGDEALRDQTFCRNLATTLGVPFHTVNFDTEQYAADNKVSIQMAARDLRYQWFETINQQSGYEVVALAHHQNDTIETILLNLTRGTGIAGLHGILPKNGKLVRPLMFLSRLEIQTMVSAEGLTFVEDSSNASAKYARNKIRLEVVPKLKELNPSLEKTFESNLLHFRDLELLLEIRLDELRQTLLQIHDGIIYLRIAEVKKLKPKRLLLFKLLNEYGFNEATIDDLIASLDKHSGRIFESGTHTLLLDRDNIILKPKTTVLPAEVIINATDHEANFGVYKLNLLHDDSPLIIKNNPLAVSIDADKLVYPLKIRAWYEGDHFFPLGMKGKKKLSDFFINQKVPLYQKEEIPILVNGNGEIMWIGGYRPDERYKVSDNTKKVTIFELFKLT</sequence>
<comment type="domain">
    <text evidence="8">The N-terminal region contains the highly conserved SGGXDS motif, predicted to be a P-loop motif involved in ATP binding.</text>
</comment>
<dbReference type="InterPro" id="IPR012796">
    <property type="entry name" value="Lysidine-tRNA-synth_C"/>
</dbReference>
<evidence type="ECO:0000313" key="11">
    <source>
        <dbReference type="Proteomes" id="UP000199705"/>
    </source>
</evidence>
<keyword evidence="6 8" id="KW-0067">ATP-binding</keyword>
<reference evidence="11" key="1">
    <citation type="submission" date="2016-10" db="EMBL/GenBank/DDBJ databases">
        <authorList>
            <person name="Varghese N."/>
            <person name="Submissions S."/>
        </authorList>
    </citation>
    <scope>NUCLEOTIDE SEQUENCE [LARGE SCALE GENOMIC DNA]</scope>
    <source>
        <strain evidence="11">Gh-67</strain>
    </source>
</reference>
<feature type="domain" description="Lysidine-tRNA(Ile) synthetase C-terminal" evidence="9">
    <location>
        <begin position="366"/>
        <end position="439"/>
    </location>
</feature>
<dbReference type="SMART" id="SM00977">
    <property type="entry name" value="TilS_C"/>
    <property type="match status" value="1"/>
</dbReference>
<evidence type="ECO:0000256" key="4">
    <source>
        <dbReference type="ARBA" id="ARBA00022694"/>
    </source>
</evidence>
<evidence type="ECO:0000256" key="2">
    <source>
        <dbReference type="ARBA" id="ARBA00022490"/>
    </source>
</evidence>
<keyword evidence="2 8" id="KW-0963">Cytoplasm</keyword>
<dbReference type="Pfam" id="PF01171">
    <property type="entry name" value="ATP_bind_3"/>
    <property type="match status" value="1"/>
</dbReference>
<dbReference type="NCBIfam" id="TIGR02433">
    <property type="entry name" value="lysidine_TilS_C"/>
    <property type="match status" value="1"/>
</dbReference>
<dbReference type="NCBIfam" id="TIGR02432">
    <property type="entry name" value="lysidine_TilS_N"/>
    <property type="match status" value="1"/>
</dbReference>
<evidence type="ECO:0000256" key="6">
    <source>
        <dbReference type="ARBA" id="ARBA00022840"/>
    </source>
</evidence>
<comment type="function">
    <text evidence="8">Ligates lysine onto the cytidine present at position 34 of the AUA codon-specific tRNA(Ile) that contains the anticodon CAU, in an ATP-dependent manner. Cytidine is converted to lysidine, thus changing the amino acid specificity of the tRNA from methionine to isoleucine.</text>
</comment>
<dbReference type="SUPFAM" id="SSF52402">
    <property type="entry name" value="Adenine nucleotide alpha hydrolases-like"/>
    <property type="match status" value="1"/>
</dbReference>
<name>A0A1G8I9M7_9SPHI</name>
<accession>A0A1G8I9M7</accession>
<dbReference type="PANTHER" id="PTHR43033:SF1">
    <property type="entry name" value="TRNA(ILE)-LYSIDINE SYNTHASE-RELATED"/>
    <property type="match status" value="1"/>
</dbReference>
<keyword evidence="11" id="KW-1185">Reference proteome</keyword>
<dbReference type="Gene3D" id="3.40.50.620">
    <property type="entry name" value="HUPs"/>
    <property type="match status" value="1"/>
</dbReference>
<dbReference type="CDD" id="cd01992">
    <property type="entry name" value="TilS_N"/>
    <property type="match status" value="1"/>
</dbReference>
<dbReference type="InterPro" id="IPR012094">
    <property type="entry name" value="tRNA_Ile_lys_synt"/>
</dbReference>
<dbReference type="GO" id="GO:0005737">
    <property type="term" value="C:cytoplasm"/>
    <property type="evidence" value="ECO:0007669"/>
    <property type="project" value="UniProtKB-SubCell"/>
</dbReference>
<dbReference type="EC" id="6.3.4.19" evidence="8"/>
<evidence type="ECO:0000259" key="9">
    <source>
        <dbReference type="SMART" id="SM00977"/>
    </source>
</evidence>
<dbReference type="GO" id="GO:0032267">
    <property type="term" value="F:tRNA(Ile)-lysidine synthase activity"/>
    <property type="evidence" value="ECO:0007669"/>
    <property type="project" value="UniProtKB-EC"/>
</dbReference>
<dbReference type="GO" id="GO:0006400">
    <property type="term" value="P:tRNA modification"/>
    <property type="evidence" value="ECO:0007669"/>
    <property type="project" value="UniProtKB-UniRule"/>
</dbReference>
<evidence type="ECO:0000256" key="1">
    <source>
        <dbReference type="ARBA" id="ARBA00004496"/>
    </source>
</evidence>
<dbReference type="GO" id="GO:0005524">
    <property type="term" value="F:ATP binding"/>
    <property type="evidence" value="ECO:0007669"/>
    <property type="project" value="UniProtKB-UniRule"/>
</dbReference>
<keyword evidence="4 8" id="KW-0819">tRNA processing</keyword>
<evidence type="ECO:0000256" key="5">
    <source>
        <dbReference type="ARBA" id="ARBA00022741"/>
    </source>
</evidence>
<evidence type="ECO:0000313" key="10">
    <source>
        <dbReference type="EMBL" id="SDI15461.1"/>
    </source>
</evidence>
<dbReference type="Pfam" id="PF11734">
    <property type="entry name" value="TilS_C"/>
    <property type="match status" value="1"/>
</dbReference>
<dbReference type="RefSeq" id="WP_091173612.1">
    <property type="nucleotide sequence ID" value="NZ_FNCG01000016.1"/>
</dbReference>
<dbReference type="InterPro" id="IPR012795">
    <property type="entry name" value="tRNA_Ile_lys_synt_N"/>
</dbReference>
<dbReference type="InterPro" id="IPR014729">
    <property type="entry name" value="Rossmann-like_a/b/a_fold"/>
</dbReference>
<protein>
    <recommendedName>
        <fullName evidence="8">tRNA(Ile)-lysidine synthase</fullName>
        <ecNumber evidence="8">6.3.4.19</ecNumber>
    </recommendedName>
    <alternativeName>
        <fullName evidence="8">tRNA(Ile)-2-lysyl-cytidine synthase</fullName>
    </alternativeName>
    <alternativeName>
        <fullName evidence="8">tRNA(Ile)-lysidine synthetase</fullName>
    </alternativeName>
</protein>
<gene>
    <name evidence="8" type="primary">tilS</name>
    <name evidence="10" type="ORF">SAMN05192573_116168</name>
</gene>
<keyword evidence="5 8" id="KW-0547">Nucleotide-binding</keyword>
<organism evidence="10 11">
    <name type="scientific">Mucilaginibacter gossypii</name>
    <dbReference type="NCBI Taxonomy" id="551996"/>
    <lineage>
        <taxon>Bacteria</taxon>
        <taxon>Pseudomonadati</taxon>
        <taxon>Bacteroidota</taxon>
        <taxon>Sphingobacteriia</taxon>
        <taxon>Sphingobacteriales</taxon>
        <taxon>Sphingobacteriaceae</taxon>
        <taxon>Mucilaginibacter</taxon>
    </lineage>
</organism>
<dbReference type="EMBL" id="FNCG01000016">
    <property type="protein sequence ID" value="SDI15461.1"/>
    <property type="molecule type" value="Genomic_DNA"/>
</dbReference>
<comment type="catalytic activity">
    <reaction evidence="7 8">
        <text>cytidine(34) in tRNA(Ile2) + L-lysine + ATP = lysidine(34) in tRNA(Ile2) + AMP + diphosphate + H(+)</text>
        <dbReference type="Rhea" id="RHEA:43744"/>
        <dbReference type="Rhea" id="RHEA-COMP:10625"/>
        <dbReference type="Rhea" id="RHEA-COMP:10670"/>
        <dbReference type="ChEBI" id="CHEBI:15378"/>
        <dbReference type="ChEBI" id="CHEBI:30616"/>
        <dbReference type="ChEBI" id="CHEBI:32551"/>
        <dbReference type="ChEBI" id="CHEBI:33019"/>
        <dbReference type="ChEBI" id="CHEBI:82748"/>
        <dbReference type="ChEBI" id="CHEBI:83665"/>
        <dbReference type="ChEBI" id="CHEBI:456215"/>
        <dbReference type="EC" id="6.3.4.19"/>
    </reaction>
</comment>
<comment type="subcellular location">
    <subcellularLocation>
        <location evidence="1 8">Cytoplasm</location>
    </subcellularLocation>
</comment>
<comment type="similarity">
    <text evidence="8">Belongs to the tRNA(Ile)-lysidine synthase family.</text>
</comment>
<proteinExistence type="inferred from homology"/>
<dbReference type="PANTHER" id="PTHR43033">
    <property type="entry name" value="TRNA(ILE)-LYSIDINE SYNTHASE-RELATED"/>
    <property type="match status" value="1"/>
</dbReference>
<keyword evidence="3 8" id="KW-0436">Ligase</keyword>
<dbReference type="AlphaFoldDB" id="A0A1G8I9M7"/>
<evidence type="ECO:0000256" key="3">
    <source>
        <dbReference type="ARBA" id="ARBA00022598"/>
    </source>
</evidence>
<dbReference type="STRING" id="551996.SAMN05192573_116168"/>